<dbReference type="AlphaFoldDB" id="A0A183TXT3"/>
<dbReference type="WBParaSite" id="TCNE_0000105201-mRNA-1">
    <property type="protein sequence ID" value="TCNE_0000105201-mRNA-1"/>
    <property type="gene ID" value="TCNE_0000105201"/>
</dbReference>
<dbReference type="Proteomes" id="UP000050794">
    <property type="component" value="Unassembled WGS sequence"/>
</dbReference>
<reference evidence="1 2" key="2">
    <citation type="submission" date="2018-11" db="EMBL/GenBank/DDBJ databases">
        <authorList>
            <consortium name="Pathogen Informatics"/>
        </authorList>
    </citation>
    <scope>NUCLEOTIDE SEQUENCE [LARGE SCALE GENOMIC DNA]</scope>
</reference>
<evidence type="ECO:0000313" key="3">
    <source>
        <dbReference type="WBParaSite" id="TCNE_0000105201-mRNA-1"/>
    </source>
</evidence>
<reference evidence="3" key="1">
    <citation type="submission" date="2016-06" db="UniProtKB">
        <authorList>
            <consortium name="WormBaseParasite"/>
        </authorList>
    </citation>
    <scope>IDENTIFICATION</scope>
</reference>
<evidence type="ECO:0000313" key="1">
    <source>
        <dbReference type="EMBL" id="VDM25382.1"/>
    </source>
</evidence>
<dbReference type="EMBL" id="UYWY01000664">
    <property type="protein sequence ID" value="VDM25382.1"/>
    <property type="molecule type" value="Genomic_DNA"/>
</dbReference>
<keyword evidence="2" id="KW-1185">Reference proteome</keyword>
<protein>
    <submittedName>
        <fullName evidence="3">ULP_PROTEASE domain-containing protein</fullName>
    </submittedName>
</protein>
<sequence>MRKITFLEMGWTCEGFQAVGIKDDVLSEVFQFPASLAESSCLLPHSTRIAVISHRWSHWTAMLEMTPFKNVYIFDPVGELGAFYLTSAQIATIIAV</sequence>
<organism evidence="2 3">
    <name type="scientific">Toxocara canis</name>
    <name type="common">Canine roundworm</name>
    <dbReference type="NCBI Taxonomy" id="6265"/>
    <lineage>
        <taxon>Eukaryota</taxon>
        <taxon>Metazoa</taxon>
        <taxon>Ecdysozoa</taxon>
        <taxon>Nematoda</taxon>
        <taxon>Chromadorea</taxon>
        <taxon>Rhabditida</taxon>
        <taxon>Spirurina</taxon>
        <taxon>Ascaridomorpha</taxon>
        <taxon>Ascaridoidea</taxon>
        <taxon>Toxocaridae</taxon>
        <taxon>Toxocara</taxon>
    </lineage>
</organism>
<proteinExistence type="predicted"/>
<evidence type="ECO:0000313" key="2">
    <source>
        <dbReference type="Proteomes" id="UP000050794"/>
    </source>
</evidence>
<accession>A0A183TXT3</accession>
<gene>
    <name evidence="1" type="ORF">TCNE_LOCUS1053</name>
</gene>
<name>A0A183TXT3_TOXCA</name>